<dbReference type="InterPro" id="IPR052213">
    <property type="entry name" value="PAR3"/>
</dbReference>
<dbReference type="GO" id="GO:0000226">
    <property type="term" value="P:microtubule cytoskeleton organization"/>
    <property type="evidence" value="ECO:0007669"/>
    <property type="project" value="TreeGrafter"/>
</dbReference>
<feature type="compositionally biased region" description="Basic and acidic residues" evidence="2">
    <location>
        <begin position="39"/>
        <end position="60"/>
    </location>
</feature>
<dbReference type="Proteomes" id="UP001474421">
    <property type="component" value="Unassembled WGS sequence"/>
</dbReference>
<name>A0AAW1B1Q1_CROAD</name>
<dbReference type="GO" id="GO:0005912">
    <property type="term" value="C:adherens junction"/>
    <property type="evidence" value="ECO:0007669"/>
    <property type="project" value="TreeGrafter"/>
</dbReference>
<feature type="region of interest" description="Disordered" evidence="2">
    <location>
        <begin position="1"/>
        <end position="67"/>
    </location>
</feature>
<protein>
    <submittedName>
        <fullName evidence="3">Partitioning defective 3 like</fullName>
    </submittedName>
</protein>
<dbReference type="GO" id="GO:0043296">
    <property type="term" value="C:apical junction complex"/>
    <property type="evidence" value="ECO:0007669"/>
    <property type="project" value="TreeGrafter"/>
</dbReference>
<proteinExistence type="predicted"/>
<dbReference type="EMBL" id="JAOTOJ010000008">
    <property type="protein sequence ID" value="KAK9396125.1"/>
    <property type="molecule type" value="Genomic_DNA"/>
</dbReference>
<gene>
    <name evidence="3" type="ORF">NXF25_019486</name>
</gene>
<feature type="compositionally biased region" description="Polar residues" evidence="2">
    <location>
        <begin position="25"/>
        <end position="38"/>
    </location>
</feature>
<dbReference type="AlphaFoldDB" id="A0AAW1B1Q1"/>
<dbReference type="GO" id="GO:0035091">
    <property type="term" value="F:phosphatidylinositol binding"/>
    <property type="evidence" value="ECO:0007669"/>
    <property type="project" value="TreeGrafter"/>
</dbReference>
<accession>A0AAW1B1Q1</accession>
<evidence type="ECO:0000313" key="4">
    <source>
        <dbReference type="Proteomes" id="UP001474421"/>
    </source>
</evidence>
<keyword evidence="1" id="KW-0175">Coiled coil</keyword>
<feature type="coiled-coil region" evidence="1">
    <location>
        <begin position="94"/>
        <end position="124"/>
    </location>
</feature>
<dbReference type="GO" id="GO:0008104">
    <property type="term" value="P:intracellular protein localization"/>
    <property type="evidence" value="ECO:0007669"/>
    <property type="project" value="TreeGrafter"/>
</dbReference>
<evidence type="ECO:0000313" key="3">
    <source>
        <dbReference type="EMBL" id="KAK9396125.1"/>
    </source>
</evidence>
<reference evidence="3 4" key="1">
    <citation type="journal article" date="2024" name="Proc. Natl. Acad. Sci. U.S.A.">
        <title>The genetic regulatory architecture and epigenomic basis for age-related changes in rattlesnake venom.</title>
        <authorList>
            <person name="Hogan M.P."/>
            <person name="Holding M.L."/>
            <person name="Nystrom G.S."/>
            <person name="Colston T.J."/>
            <person name="Bartlett D.A."/>
            <person name="Mason A.J."/>
            <person name="Ellsworth S.A."/>
            <person name="Rautsaw R.M."/>
            <person name="Lawrence K.C."/>
            <person name="Strickland J.L."/>
            <person name="He B."/>
            <person name="Fraser P."/>
            <person name="Margres M.J."/>
            <person name="Gilbert D.M."/>
            <person name="Gibbs H.L."/>
            <person name="Parkinson C.L."/>
            <person name="Rokyta D.R."/>
        </authorList>
    </citation>
    <scope>NUCLEOTIDE SEQUENCE [LARGE SCALE GENOMIC DNA]</scope>
    <source>
        <strain evidence="3">DRR0105</strain>
    </source>
</reference>
<organism evidence="3 4">
    <name type="scientific">Crotalus adamanteus</name>
    <name type="common">Eastern diamondback rattlesnake</name>
    <dbReference type="NCBI Taxonomy" id="8729"/>
    <lineage>
        <taxon>Eukaryota</taxon>
        <taxon>Metazoa</taxon>
        <taxon>Chordata</taxon>
        <taxon>Craniata</taxon>
        <taxon>Vertebrata</taxon>
        <taxon>Euteleostomi</taxon>
        <taxon>Lepidosauria</taxon>
        <taxon>Squamata</taxon>
        <taxon>Bifurcata</taxon>
        <taxon>Unidentata</taxon>
        <taxon>Episquamata</taxon>
        <taxon>Toxicofera</taxon>
        <taxon>Serpentes</taxon>
        <taxon>Colubroidea</taxon>
        <taxon>Viperidae</taxon>
        <taxon>Crotalinae</taxon>
        <taxon>Crotalus</taxon>
    </lineage>
</organism>
<comment type="caution">
    <text evidence="3">The sequence shown here is derived from an EMBL/GenBank/DDBJ whole genome shotgun (WGS) entry which is preliminary data.</text>
</comment>
<dbReference type="GO" id="GO:0045197">
    <property type="term" value="P:establishment or maintenance of epithelial cell apical/basal polarity"/>
    <property type="evidence" value="ECO:0007669"/>
    <property type="project" value="TreeGrafter"/>
</dbReference>
<feature type="compositionally biased region" description="Low complexity" evidence="2">
    <location>
        <begin position="150"/>
        <end position="167"/>
    </location>
</feature>
<dbReference type="GO" id="GO:0007155">
    <property type="term" value="P:cell adhesion"/>
    <property type="evidence" value="ECO:0007669"/>
    <property type="project" value="TreeGrafter"/>
</dbReference>
<keyword evidence="4" id="KW-1185">Reference proteome</keyword>
<dbReference type="GO" id="GO:0016324">
    <property type="term" value="C:apical plasma membrane"/>
    <property type="evidence" value="ECO:0007669"/>
    <property type="project" value="TreeGrafter"/>
</dbReference>
<evidence type="ECO:0000256" key="1">
    <source>
        <dbReference type="SAM" id="Coils"/>
    </source>
</evidence>
<sequence length="193" mass="22084">METLEEDTEESSRSGRESVSTSSDQPSHSLERQMNGSQEKGDRKKIGKDKKKDRDKEKDKIKAKKGMLKGLGDMFRFGKHRKDDKIEKIKVQGADTSEEERIRMKQEQERIQAKTREFRERQARERDYVEIHDLNRTYACDADSMYAGIPSYSPMSSSTISSRPQSPGEASTIEALYAQVKKGRNSKSSPADR</sequence>
<evidence type="ECO:0000256" key="2">
    <source>
        <dbReference type="SAM" id="MobiDB-lite"/>
    </source>
</evidence>
<feature type="region of interest" description="Disordered" evidence="2">
    <location>
        <begin position="148"/>
        <end position="172"/>
    </location>
</feature>
<dbReference type="GO" id="GO:0030010">
    <property type="term" value="P:establishment of cell polarity"/>
    <property type="evidence" value="ECO:0007669"/>
    <property type="project" value="TreeGrafter"/>
</dbReference>
<dbReference type="PANTHER" id="PTHR16484:SF10">
    <property type="entry name" value="PARTITIONING DEFECTIVE 3 HOMOLOG"/>
    <property type="match status" value="1"/>
</dbReference>
<dbReference type="GO" id="GO:0005938">
    <property type="term" value="C:cell cortex"/>
    <property type="evidence" value="ECO:0007669"/>
    <property type="project" value="TreeGrafter"/>
</dbReference>
<dbReference type="GO" id="GO:0051660">
    <property type="term" value="P:establishment of centrosome localization"/>
    <property type="evidence" value="ECO:0007669"/>
    <property type="project" value="TreeGrafter"/>
</dbReference>
<dbReference type="PANTHER" id="PTHR16484">
    <property type="entry name" value="PARTITIONING DEFECTIVE 3 RELATED"/>
    <property type="match status" value="1"/>
</dbReference>